<dbReference type="Proteomes" id="UP001293718">
    <property type="component" value="Unassembled WGS sequence"/>
</dbReference>
<keyword evidence="2" id="KW-1185">Reference proteome</keyword>
<evidence type="ECO:0000313" key="2">
    <source>
        <dbReference type="Proteomes" id="UP001293718"/>
    </source>
</evidence>
<dbReference type="RefSeq" id="WP_322465544.1">
    <property type="nucleotide sequence ID" value="NZ_JAXOJX010000015.1"/>
</dbReference>
<sequence>MALRLSFERVFRGTCRAAGWAVFSMAAVAASAQELPIAGQEPVLGLRFPVGRVQFEPLPADVLKACPAALAVEGRERSGWLLAQAQEGGHRYVALGGFLVPRGGGGAAQVEADLRGAVVDMTSAGCELLGPARRVFDAPPPALPAAALEQLAADLARRYAQAFGSADGLQAVMRRQRLTPAADASPVLHKALGVVDGGMVPVR</sequence>
<protein>
    <submittedName>
        <fullName evidence="1">Uncharacterized protein</fullName>
    </submittedName>
</protein>
<accession>A0ABU5IDG7</accession>
<name>A0ABU5IDG7_9BURK</name>
<proteinExistence type="predicted"/>
<gene>
    <name evidence="1" type="ORF">SM757_11270</name>
</gene>
<evidence type="ECO:0000313" key="1">
    <source>
        <dbReference type="EMBL" id="MDZ5457151.1"/>
    </source>
</evidence>
<comment type="caution">
    <text evidence="1">The sequence shown here is derived from an EMBL/GenBank/DDBJ whole genome shotgun (WGS) entry which is preliminary data.</text>
</comment>
<reference evidence="1 2" key="1">
    <citation type="submission" date="2023-11" db="EMBL/GenBank/DDBJ databases">
        <title>Draft genome of Azohydromonas lata strain H1 (DSM1123), a polyhydroxyalkanoate producer.</title>
        <authorList>
            <person name="Traversa D."/>
            <person name="D'Addabbo P."/>
            <person name="Pazzani C."/>
            <person name="Manzari C."/>
            <person name="Chiara M."/>
            <person name="Scrascia M."/>
        </authorList>
    </citation>
    <scope>NUCLEOTIDE SEQUENCE [LARGE SCALE GENOMIC DNA]</scope>
    <source>
        <strain evidence="1 2">H1</strain>
    </source>
</reference>
<organism evidence="1 2">
    <name type="scientific">Azohydromonas lata</name>
    <dbReference type="NCBI Taxonomy" id="45677"/>
    <lineage>
        <taxon>Bacteria</taxon>
        <taxon>Pseudomonadati</taxon>
        <taxon>Pseudomonadota</taxon>
        <taxon>Betaproteobacteria</taxon>
        <taxon>Burkholderiales</taxon>
        <taxon>Sphaerotilaceae</taxon>
        <taxon>Azohydromonas</taxon>
    </lineage>
</organism>
<dbReference type="EMBL" id="JAXOJX010000015">
    <property type="protein sequence ID" value="MDZ5457151.1"/>
    <property type="molecule type" value="Genomic_DNA"/>
</dbReference>